<proteinExistence type="inferred from homology"/>
<dbReference type="AlphaFoldDB" id="A0A6P5Z611"/>
<keyword evidence="4" id="KW-1185">Reference proteome</keyword>
<evidence type="ECO:0000313" key="4">
    <source>
        <dbReference type="Proteomes" id="UP000515121"/>
    </source>
</evidence>
<dbReference type="RefSeq" id="XP_022748159.1">
    <property type="nucleotide sequence ID" value="XM_022892424.1"/>
</dbReference>
<dbReference type="Proteomes" id="UP000515121">
    <property type="component" value="Unplaced"/>
</dbReference>
<dbReference type="GO" id="GO:0009733">
    <property type="term" value="P:response to auxin"/>
    <property type="evidence" value="ECO:0007669"/>
    <property type="project" value="InterPro"/>
</dbReference>
<accession>A0A6P5Z611</accession>
<gene>
    <name evidence="5" type="primary">LOC111297812</name>
</gene>
<comment type="similarity">
    <text evidence="1">Belongs to the ARG7 family.</text>
</comment>
<dbReference type="Pfam" id="PF02519">
    <property type="entry name" value="Auxin_inducible"/>
    <property type="match status" value="1"/>
</dbReference>
<protein>
    <submittedName>
        <fullName evidence="5">Auxin-induced protein X15-like</fullName>
    </submittedName>
</protein>
<evidence type="ECO:0000256" key="1">
    <source>
        <dbReference type="ARBA" id="ARBA00006974"/>
    </source>
</evidence>
<dbReference type="GeneID" id="111297812"/>
<keyword evidence="3" id="KW-0341">Growth regulation</keyword>
<sequence length="117" mass="13178">MAPPTDHSKSDVCNIMRLKWMSFVWRKVAGSSEKKLPRDIPPGHLAVTVGDAGRRFIIKADYLNQPVFRHLLDQVYEDYGPNKDGPLVIPCDECLFRDIIHSLDGGQVRCLSINLAC</sequence>
<dbReference type="PANTHER" id="PTHR31374">
    <property type="entry name" value="AUXIN-INDUCED PROTEIN-LIKE-RELATED"/>
    <property type="match status" value="1"/>
</dbReference>
<dbReference type="PANTHER" id="PTHR31374:SF269">
    <property type="entry name" value="AUXIN RESPONSIVE SAUR PROTEIN"/>
    <property type="match status" value="1"/>
</dbReference>
<name>A0A6P5Z611_DURZI</name>
<keyword evidence="2" id="KW-0217">Developmental protein</keyword>
<reference evidence="5" key="1">
    <citation type="submission" date="2025-08" db="UniProtKB">
        <authorList>
            <consortium name="RefSeq"/>
        </authorList>
    </citation>
    <scope>IDENTIFICATION</scope>
    <source>
        <tissue evidence="5">Fruit stalk</tissue>
    </source>
</reference>
<evidence type="ECO:0000313" key="5">
    <source>
        <dbReference type="RefSeq" id="XP_022748159.1"/>
    </source>
</evidence>
<evidence type="ECO:0000256" key="2">
    <source>
        <dbReference type="ARBA" id="ARBA00022473"/>
    </source>
</evidence>
<organism evidence="4 5">
    <name type="scientific">Durio zibethinus</name>
    <name type="common">Durian</name>
    <dbReference type="NCBI Taxonomy" id="66656"/>
    <lineage>
        <taxon>Eukaryota</taxon>
        <taxon>Viridiplantae</taxon>
        <taxon>Streptophyta</taxon>
        <taxon>Embryophyta</taxon>
        <taxon>Tracheophyta</taxon>
        <taxon>Spermatophyta</taxon>
        <taxon>Magnoliopsida</taxon>
        <taxon>eudicotyledons</taxon>
        <taxon>Gunneridae</taxon>
        <taxon>Pentapetalae</taxon>
        <taxon>rosids</taxon>
        <taxon>malvids</taxon>
        <taxon>Malvales</taxon>
        <taxon>Malvaceae</taxon>
        <taxon>Helicteroideae</taxon>
        <taxon>Durio</taxon>
    </lineage>
</organism>
<dbReference type="InterPro" id="IPR003676">
    <property type="entry name" value="SAUR_fam"/>
</dbReference>
<dbReference type="OrthoDB" id="1624361at2759"/>
<evidence type="ECO:0000256" key="3">
    <source>
        <dbReference type="ARBA" id="ARBA00022604"/>
    </source>
</evidence>
<dbReference type="KEGG" id="dzi:111297812"/>